<organism evidence="5 6">
    <name type="scientific">Crystallibacter crystallopoietes</name>
    <dbReference type="NCBI Taxonomy" id="37928"/>
    <lineage>
        <taxon>Bacteria</taxon>
        <taxon>Bacillati</taxon>
        <taxon>Actinomycetota</taxon>
        <taxon>Actinomycetes</taxon>
        <taxon>Micrococcales</taxon>
        <taxon>Micrococcaceae</taxon>
        <taxon>Crystallibacter</taxon>
    </lineage>
</organism>
<dbReference type="STRING" id="37928.SAMN04489742_4469"/>
<dbReference type="NCBIfam" id="TIGR00478">
    <property type="entry name" value="tly"/>
    <property type="match status" value="1"/>
</dbReference>
<dbReference type="InterPro" id="IPR002942">
    <property type="entry name" value="S4_RNA-bd"/>
</dbReference>
<dbReference type="Proteomes" id="UP000181917">
    <property type="component" value="Unassembled WGS sequence"/>
</dbReference>
<keyword evidence="5" id="KW-0808">Transferase</keyword>
<dbReference type="EMBL" id="FNKH01000002">
    <property type="protein sequence ID" value="SDR18872.1"/>
    <property type="molecule type" value="Genomic_DNA"/>
</dbReference>
<dbReference type="Gene3D" id="3.10.290.10">
    <property type="entry name" value="RNA-binding S4 domain"/>
    <property type="match status" value="1"/>
</dbReference>
<dbReference type="Pfam" id="PF01479">
    <property type="entry name" value="S4"/>
    <property type="match status" value="1"/>
</dbReference>
<dbReference type="InterPro" id="IPR036986">
    <property type="entry name" value="S4_RNA-bd_sf"/>
</dbReference>
<dbReference type="GO" id="GO:0003723">
    <property type="term" value="F:RNA binding"/>
    <property type="evidence" value="ECO:0007669"/>
    <property type="project" value="UniProtKB-KW"/>
</dbReference>
<comment type="similarity">
    <text evidence="2">Belongs to the TlyA family.</text>
</comment>
<evidence type="ECO:0000256" key="1">
    <source>
        <dbReference type="ARBA" id="ARBA00022884"/>
    </source>
</evidence>
<accession>A0A1H1H049</accession>
<dbReference type="SMART" id="SM00363">
    <property type="entry name" value="S4"/>
    <property type="match status" value="1"/>
</dbReference>
<evidence type="ECO:0000259" key="4">
    <source>
        <dbReference type="SMART" id="SM00363"/>
    </source>
</evidence>
<evidence type="ECO:0000256" key="3">
    <source>
        <dbReference type="PROSITE-ProRule" id="PRU00182"/>
    </source>
</evidence>
<dbReference type="SUPFAM" id="SSF53335">
    <property type="entry name" value="S-adenosyl-L-methionine-dependent methyltransferases"/>
    <property type="match status" value="1"/>
</dbReference>
<dbReference type="InterPro" id="IPR004538">
    <property type="entry name" value="Hemolysin_A/TlyA"/>
</dbReference>
<dbReference type="Pfam" id="PF01728">
    <property type="entry name" value="FtsJ"/>
    <property type="match status" value="1"/>
</dbReference>
<dbReference type="InterPro" id="IPR002877">
    <property type="entry name" value="RNA_MeTrfase_FtsJ_dom"/>
</dbReference>
<dbReference type="PROSITE" id="PS50889">
    <property type="entry name" value="S4"/>
    <property type="match status" value="1"/>
</dbReference>
<dbReference type="CDD" id="cd00165">
    <property type="entry name" value="S4"/>
    <property type="match status" value="1"/>
</dbReference>
<dbReference type="InterPro" id="IPR029063">
    <property type="entry name" value="SAM-dependent_MTases_sf"/>
</dbReference>
<proteinExistence type="inferred from homology"/>
<sequence length="300" mass="31677">MMACWLIWMLEQTEAGMTRLDQELVARGLARSRTHAAKLISAGLVSRGGNVVRKASAAVAADDQLEVATGAEPEYVSRAGHKLAGALRAFPAVDPGGRRCLDAGASTGGFTQVLLEAGAREVAAVDVGHGQMVPQLSADERVHLFEGVNARYLDSAAIGGPVSLTVADLSFISLTLVMAALSAATEPDGDMVLMVKPQFEVGRESLASTGVVSSEAERRRAVEKVVRSGLEHGLHIKGLARSPLPGQDGNVEFFLWMKVPAMRAPARIGTELDAAVRHAMEQYPEPPDAEQPNELPGVNA</sequence>
<dbReference type="CDD" id="cd02440">
    <property type="entry name" value="AdoMet_MTases"/>
    <property type="match status" value="1"/>
</dbReference>
<reference evidence="5 6" key="1">
    <citation type="submission" date="2016-10" db="EMBL/GenBank/DDBJ databases">
        <authorList>
            <person name="de Groot N.N."/>
        </authorList>
    </citation>
    <scope>NUCLEOTIDE SEQUENCE [LARGE SCALE GENOMIC DNA]</scope>
    <source>
        <strain evidence="5 6">DSM 20117</strain>
    </source>
</reference>
<evidence type="ECO:0000313" key="5">
    <source>
        <dbReference type="EMBL" id="SDR18872.1"/>
    </source>
</evidence>
<keyword evidence="1 3" id="KW-0694">RNA-binding</keyword>
<evidence type="ECO:0000313" key="6">
    <source>
        <dbReference type="Proteomes" id="UP000181917"/>
    </source>
</evidence>
<dbReference type="PANTHER" id="PTHR32319">
    <property type="entry name" value="BACTERIAL HEMOLYSIN-LIKE PROTEIN"/>
    <property type="match status" value="1"/>
</dbReference>
<dbReference type="Gene3D" id="3.40.50.150">
    <property type="entry name" value="Vaccinia Virus protein VP39"/>
    <property type="match status" value="1"/>
</dbReference>
<dbReference type="InterPro" id="IPR047048">
    <property type="entry name" value="TlyA"/>
</dbReference>
<name>A0A1H1H049_9MICC</name>
<keyword evidence="5" id="KW-0489">Methyltransferase</keyword>
<gene>
    <name evidence="5" type="ORF">SAMN04489742_4469</name>
</gene>
<dbReference type="GO" id="GO:0032259">
    <property type="term" value="P:methylation"/>
    <property type="evidence" value="ECO:0007669"/>
    <property type="project" value="UniProtKB-KW"/>
</dbReference>
<dbReference type="SUPFAM" id="SSF55174">
    <property type="entry name" value="Alpha-L RNA-binding motif"/>
    <property type="match status" value="1"/>
</dbReference>
<feature type="domain" description="RNA-binding S4" evidence="4">
    <location>
        <begin position="18"/>
        <end position="84"/>
    </location>
</feature>
<dbReference type="PANTHER" id="PTHR32319:SF0">
    <property type="entry name" value="BACTERIAL HEMOLYSIN-LIKE PROTEIN"/>
    <property type="match status" value="1"/>
</dbReference>
<evidence type="ECO:0000256" key="2">
    <source>
        <dbReference type="ARBA" id="ARBA00029460"/>
    </source>
</evidence>
<dbReference type="GO" id="GO:0008168">
    <property type="term" value="F:methyltransferase activity"/>
    <property type="evidence" value="ECO:0007669"/>
    <property type="project" value="UniProtKB-KW"/>
</dbReference>
<dbReference type="AlphaFoldDB" id="A0A1H1H049"/>
<protein>
    <submittedName>
        <fullName evidence="5">23S rRNA (Cytidine1920-2'-O)/16S rRNA (Cytidine1409-2'-O)-methyltransferase</fullName>
    </submittedName>
</protein>
<keyword evidence="6" id="KW-1185">Reference proteome</keyword>
<dbReference type="PIRSF" id="PIRSF005578">
    <property type="entry name" value="TlyA"/>
    <property type="match status" value="1"/>
</dbReference>